<evidence type="ECO:0000313" key="10">
    <source>
        <dbReference type="Proteomes" id="UP000048600"/>
    </source>
</evidence>
<evidence type="ECO:0000313" key="9">
    <source>
        <dbReference type="Proteomes" id="UP000048289"/>
    </source>
</evidence>
<dbReference type="EMBL" id="CQQC01002415">
    <property type="protein sequence ID" value="CNW81397.1"/>
    <property type="molecule type" value="Genomic_DNA"/>
</dbReference>
<dbReference type="EMBL" id="CSAD01000566">
    <property type="protein sequence ID" value="COW15936.1"/>
    <property type="molecule type" value="Genomic_DNA"/>
</dbReference>
<sequence>MKKATTRSRSALGIISAISDHAATPAAPSNTCAGPNFPGTANARAAPMGTSAAIDSAIPERGERMVINNPASALATAIPATASSPASTPVATR</sequence>
<dbReference type="Proteomes" id="UP000048600">
    <property type="component" value="Unassembled WGS sequence"/>
</dbReference>
<feature type="chain" id="PRO_5041169297" evidence="2">
    <location>
        <begin position="23"/>
        <end position="93"/>
    </location>
</feature>
<organism evidence="4 7">
    <name type="scientific">Mycobacterium tuberculosis</name>
    <dbReference type="NCBI Taxonomy" id="1773"/>
    <lineage>
        <taxon>Bacteria</taxon>
        <taxon>Bacillati</taxon>
        <taxon>Actinomycetota</taxon>
        <taxon>Actinomycetes</taxon>
        <taxon>Mycobacteriales</taxon>
        <taxon>Mycobacteriaceae</taxon>
        <taxon>Mycobacterium</taxon>
        <taxon>Mycobacterium tuberculosis complex</taxon>
    </lineage>
</organism>
<gene>
    <name evidence="4" type="ORF">ERS007661_04291</name>
    <name evidence="6" type="ORF">ERS007679_03260</name>
    <name evidence="3" type="ORF">ERS007681_04791</name>
    <name evidence="5" type="ORF">ERS007741_00741</name>
</gene>
<evidence type="ECO:0000313" key="7">
    <source>
        <dbReference type="Proteomes" id="UP000039217"/>
    </source>
</evidence>
<dbReference type="AlphaFoldDB" id="A0A655FZA9"/>
<dbReference type="EMBL" id="CHKL01000050">
    <property type="protein sequence ID" value="COV82573.1"/>
    <property type="molecule type" value="Genomic_DNA"/>
</dbReference>
<evidence type="ECO:0000313" key="4">
    <source>
        <dbReference type="EMBL" id="CNW81397.1"/>
    </source>
</evidence>
<accession>A0A655FZA9</accession>
<evidence type="ECO:0000313" key="5">
    <source>
        <dbReference type="EMBL" id="COV82573.1"/>
    </source>
</evidence>
<evidence type="ECO:0000256" key="2">
    <source>
        <dbReference type="SAM" id="SignalP"/>
    </source>
</evidence>
<reference evidence="7 8" key="1">
    <citation type="submission" date="2015-03" db="EMBL/GenBank/DDBJ databases">
        <authorList>
            <consortium name="Pathogen Informatics"/>
        </authorList>
    </citation>
    <scope>NUCLEOTIDE SEQUENCE [LARGE SCALE GENOMIC DNA]</scope>
    <source>
        <strain evidence="4 7">D00501624</strain>
        <strain evidence="6 8">G09801536</strain>
        <strain evidence="3 9">G09901357</strain>
        <strain evidence="5 10">P00601463</strain>
    </source>
</reference>
<evidence type="ECO:0000313" key="8">
    <source>
        <dbReference type="Proteomes" id="UP000045842"/>
    </source>
</evidence>
<protein>
    <submittedName>
        <fullName evidence="4">Uncharacterized protein</fullName>
    </submittedName>
</protein>
<evidence type="ECO:0000256" key="1">
    <source>
        <dbReference type="SAM" id="MobiDB-lite"/>
    </source>
</evidence>
<name>A0A655FZA9_MYCTX</name>
<feature type="region of interest" description="Disordered" evidence="1">
    <location>
        <begin position="23"/>
        <end position="44"/>
    </location>
</feature>
<evidence type="ECO:0000313" key="3">
    <source>
        <dbReference type="EMBL" id="CFE50922.1"/>
    </source>
</evidence>
<dbReference type="Proteomes" id="UP000039217">
    <property type="component" value="Unassembled WGS sequence"/>
</dbReference>
<evidence type="ECO:0000313" key="6">
    <source>
        <dbReference type="EMBL" id="COW15936.1"/>
    </source>
</evidence>
<dbReference type="Proteomes" id="UP000045842">
    <property type="component" value="Unassembled WGS sequence"/>
</dbReference>
<dbReference type="Proteomes" id="UP000048289">
    <property type="component" value="Unassembled WGS sequence"/>
</dbReference>
<feature type="signal peptide" evidence="2">
    <location>
        <begin position="1"/>
        <end position="22"/>
    </location>
</feature>
<proteinExistence type="predicted"/>
<keyword evidence="2" id="KW-0732">Signal</keyword>
<dbReference type="EMBL" id="CFOE01001430">
    <property type="protein sequence ID" value="CFE50922.1"/>
    <property type="molecule type" value="Genomic_DNA"/>
</dbReference>